<dbReference type="InterPro" id="IPR023346">
    <property type="entry name" value="Lysozyme-like_dom_sf"/>
</dbReference>
<dbReference type="SUPFAM" id="SSF53955">
    <property type="entry name" value="Lysozyme-like"/>
    <property type="match status" value="1"/>
</dbReference>
<dbReference type="InterPro" id="IPR002196">
    <property type="entry name" value="Glyco_hydro_24"/>
</dbReference>
<keyword evidence="3" id="KW-0326">Glycosidase</keyword>
<accession>A0ABW0IFI0</accession>
<dbReference type="Pfam" id="PF00959">
    <property type="entry name" value="Phage_lysozyme"/>
    <property type="match status" value="1"/>
</dbReference>
<proteinExistence type="inferred from homology"/>
<dbReference type="PANTHER" id="PTHR37406:SF1">
    <property type="entry name" value="T4-TYPE LYSOZYME 1-RELATED"/>
    <property type="match status" value="1"/>
</dbReference>
<evidence type="ECO:0000256" key="2">
    <source>
        <dbReference type="ARBA" id="ARBA00022638"/>
    </source>
</evidence>
<dbReference type="Gene3D" id="1.10.530.40">
    <property type="match status" value="1"/>
</dbReference>
<sequence>MDKTVIANWIRSHEVVESQAYTDLDGHSTVGIGFDLDEAGARERLEGVGTNFESVLDGKESLTETQIEELFNQDIDHSIVTARSIFPDLDAYPANKQVAIIDMVFDLGERDFKKLDTVIDAIKQQHWTDASTKMQKSVLFNQLSHRATEEISLMRDEYNESSCSRSGSYNEYTDTYYSPGVVPYHVDSPLNSLETAITTIHLMHLMDMQHEHPESQTTDHHAPTIPSPDALVDHTETPPVGIIPEYNISPYIDYSLHLTANDIYLVTDQPGDPGYPSPSDYTPTDLTPGAYVDYTEAYPADGNPLETTTQNTDLPPLPVADDIYLNNDCLNVQSGWRTAADWHEFMTRNGFETSPPFNDSPGLEVYTDQALPHSSHLDGGHDFTSID</sequence>
<dbReference type="InterPro" id="IPR001165">
    <property type="entry name" value="T4-type_lysozyme"/>
</dbReference>
<evidence type="ECO:0000313" key="4">
    <source>
        <dbReference type="EMBL" id="MFC5411503.1"/>
    </source>
</evidence>
<comment type="catalytic activity">
    <reaction evidence="3">
        <text>Hydrolysis of (1-&gt;4)-beta-linkages between N-acetylmuramic acid and N-acetyl-D-glucosamine residues in a peptidoglycan and between N-acetyl-D-glucosamine residues in chitodextrins.</text>
        <dbReference type="EC" id="3.2.1.17"/>
    </reaction>
</comment>
<dbReference type="GO" id="GO:0016787">
    <property type="term" value="F:hydrolase activity"/>
    <property type="evidence" value="ECO:0007669"/>
    <property type="project" value="UniProtKB-KW"/>
</dbReference>
<evidence type="ECO:0000313" key="5">
    <source>
        <dbReference type="Proteomes" id="UP001596106"/>
    </source>
</evidence>
<name>A0ABW0IFI0_9BACT</name>
<keyword evidence="5" id="KW-1185">Reference proteome</keyword>
<protein>
    <recommendedName>
        <fullName evidence="3">Lysozyme</fullName>
        <ecNumber evidence="3">3.2.1.17</ecNumber>
    </recommendedName>
</protein>
<dbReference type="EC" id="3.2.1.17" evidence="3"/>
<keyword evidence="2 3" id="KW-0081">Bacteriolytic enzyme</keyword>
<dbReference type="InterPro" id="IPR023347">
    <property type="entry name" value="Lysozyme_dom_sf"/>
</dbReference>
<evidence type="ECO:0000256" key="1">
    <source>
        <dbReference type="ARBA" id="ARBA00022529"/>
    </source>
</evidence>
<dbReference type="PRINTS" id="PR00684">
    <property type="entry name" value="T4LYSOZYME"/>
</dbReference>
<dbReference type="Proteomes" id="UP001596106">
    <property type="component" value="Unassembled WGS sequence"/>
</dbReference>
<organism evidence="4 5">
    <name type="scientific">Larkinella bovis</name>
    <dbReference type="NCBI Taxonomy" id="683041"/>
    <lineage>
        <taxon>Bacteria</taxon>
        <taxon>Pseudomonadati</taxon>
        <taxon>Bacteroidota</taxon>
        <taxon>Cytophagia</taxon>
        <taxon>Cytophagales</taxon>
        <taxon>Spirosomataceae</taxon>
        <taxon>Larkinella</taxon>
    </lineage>
</organism>
<keyword evidence="1 3" id="KW-0929">Antimicrobial</keyword>
<keyword evidence="3 4" id="KW-0378">Hydrolase</keyword>
<evidence type="ECO:0000256" key="3">
    <source>
        <dbReference type="RuleBase" id="RU003788"/>
    </source>
</evidence>
<dbReference type="PANTHER" id="PTHR37406">
    <property type="entry name" value="T4-TYPE LYSOZYME 1-RELATED"/>
    <property type="match status" value="1"/>
</dbReference>
<comment type="caution">
    <text evidence="4">The sequence shown here is derived from an EMBL/GenBank/DDBJ whole genome shotgun (WGS) entry which is preliminary data.</text>
</comment>
<gene>
    <name evidence="4" type="ORF">ACFPMF_19435</name>
</gene>
<dbReference type="InterPro" id="IPR052619">
    <property type="entry name" value="Phage_lysozyme-like"/>
</dbReference>
<comment type="similarity">
    <text evidence="3">Belongs to the glycosyl hydrolase 24 family.</text>
</comment>
<dbReference type="EMBL" id="JBHSMA010000006">
    <property type="protein sequence ID" value="MFC5411503.1"/>
    <property type="molecule type" value="Genomic_DNA"/>
</dbReference>
<reference evidence="5" key="1">
    <citation type="journal article" date="2019" name="Int. J. Syst. Evol. Microbiol.">
        <title>The Global Catalogue of Microorganisms (GCM) 10K type strain sequencing project: providing services to taxonomists for standard genome sequencing and annotation.</title>
        <authorList>
            <consortium name="The Broad Institute Genomics Platform"/>
            <consortium name="The Broad Institute Genome Sequencing Center for Infectious Disease"/>
            <person name="Wu L."/>
            <person name="Ma J."/>
        </authorList>
    </citation>
    <scope>NUCLEOTIDE SEQUENCE [LARGE SCALE GENOMIC DNA]</scope>
    <source>
        <strain evidence="5">CCUG 55250</strain>
    </source>
</reference>
<dbReference type="RefSeq" id="WP_379848396.1">
    <property type="nucleotide sequence ID" value="NZ_JBHSMA010000006.1"/>
</dbReference>